<dbReference type="GO" id="GO:0006952">
    <property type="term" value="P:defense response"/>
    <property type="evidence" value="ECO:0007669"/>
    <property type="project" value="UniProtKB-KW"/>
</dbReference>
<evidence type="ECO:0000259" key="4">
    <source>
        <dbReference type="Pfam" id="PF23598"/>
    </source>
</evidence>
<dbReference type="SUPFAM" id="SSF52540">
    <property type="entry name" value="P-loop containing nucleoside triphosphate hydrolases"/>
    <property type="match status" value="1"/>
</dbReference>
<dbReference type="Pfam" id="PF23598">
    <property type="entry name" value="LRR_14"/>
    <property type="match status" value="1"/>
</dbReference>
<name>A0A438GFM3_VITVI</name>
<dbReference type="InterPro" id="IPR036388">
    <property type="entry name" value="WH-like_DNA-bd_sf"/>
</dbReference>
<evidence type="ECO:0000313" key="6">
    <source>
        <dbReference type="Proteomes" id="UP000288805"/>
    </source>
</evidence>
<dbReference type="PROSITE" id="PS51450">
    <property type="entry name" value="LRR"/>
    <property type="match status" value="1"/>
</dbReference>
<keyword evidence="2" id="KW-0611">Plant defense</keyword>
<dbReference type="InterPro" id="IPR055414">
    <property type="entry name" value="LRR_R13L4/SHOC2-like"/>
</dbReference>
<dbReference type="InterPro" id="IPR058922">
    <property type="entry name" value="WHD_DRP"/>
</dbReference>
<dbReference type="EMBL" id="QGNW01000449">
    <property type="protein sequence ID" value="RVW71013.1"/>
    <property type="molecule type" value="Genomic_DNA"/>
</dbReference>
<reference evidence="5 6" key="1">
    <citation type="journal article" date="2018" name="PLoS Genet.">
        <title>Population sequencing reveals clonal diversity and ancestral inbreeding in the grapevine cultivar Chardonnay.</title>
        <authorList>
            <person name="Roach M.J."/>
            <person name="Johnson D.L."/>
            <person name="Bohlmann J."/>
            <person name="van Vuuren H.J."/>
            <person name="Jones S.J."/>
            <person name="Pretorius I.S."/>
            <person name="Schmidt S.A."/>
            <person name="Borneman A.R."/>
        </authorList>
    </citation>
    <scope>NUCLEOTIDE SEQUENCE [LARGE SCALE GENOMIC DNA]</scope>
    <source>
        <strain evidence="6">cv. Chardonnay</strain>
        <tissue evidence="5">Leaf</tissue>
    </source>
</reference>
<evidence type="ECO:0000256" key="2">
    <source>
        <dbReference type="ARBA" id="ARBA00022821"/>
    </source>
</evidence>
<comment type="caution">
    <text evidence="5">The sequence shown here is derived from an EMBL/GenBank/DDBJ whole genome shotgun (WGS) entry which is preliminary data.</text>
</comment>
<proteinExistence type="predicted"/>
<dbReference type="Gene3D" id="3.80.10.10">
    <property type="entry name" value="Ribonuclease Inhibitor"/>
    <property type="match status" value="1"/>
</dbReference>
<keyword evidence="1" id="KW-0677">Repeat</keyword>
<evidence type="ECO:0000256" key="1">
    <source>
        <dbReference type="ARBA" id="ARBA00022737"/>
    </source>
</evidence>
<dbReference type="InterPro" id="IPR032675">
    <property type="entry name" value="LRR_dom_sf"/>
</dbReference>
<dbReference type="InterPro" id="IPR001611">
    <property type="entry name" value="Leu-rich_rpt"/>
</dbReference>
<dbReference type="InterPro" id="IPR027417">
    <property type="entry name" value="P-loop_NTPase"/>
</dbReference>
<dbReference type="Gene3D" id="1.10.10.10">
    <property type="entry name" value="Winged helix-like DNA-binding domain superfamily/Winged helix DNA-binding domain"/>
    <property type="match status" value="1"/>
</dbReference>
<dbReference type="Gene3D" id="1.10.8.430">
    <property type="entry name" value="Helical domain of apoptotic protease-activating factors"/>
    <property type="match status" value="1"/>
</dbReference>
<dbReference type="GO" id="GO:0043531">
    <property type="term" value="F:ADP binding"/>
    <property type="evidence" value="ECO:0007669"/>
    <property type="project" value="InterPro"/>
</dbReference>
<dbReference type="Pfam" id="PF23559">
    <property type="entry name" value="WHD_DRP"/>
    <property type="match status" value="1"/>
</dbReference>
<evidence type="ECO:0000313" key="5">
    <source>
        <dbReference type="EMBL" id="RVW71013.1"/>
    </source>
</evidence>
<dbReference type="InterPro" id="IPR044974">
    <property type="entry name" value="Disease_R_plants"/>
</dbReference>
<dbReference type="PANTHER" id="PTHR23155">
    <property type="entry name" value="DISEASE RESISTANCE PROTEIN RP"/>
    <property type="match status" value="1"/>
</dbReference>
<dbReference type="InterPro" id="IPR042197">
    <property type="entry name" value="Apaf_helical"/>
</dbReference>
<dbReference type="Proteomes" id="UP000288805">
    <property type="component" value="Unassembled WGS sequence"/>
</dbReference>
<dbReference type="SUPFAM" id="SSF52058">
    <property type="entry name" value="L domain-like"/>
    <property type="match status" value="1"/>
</dbReference>
<organism evidence="5 6">
    <name type="scientific">Vitis vinifera</name>
    <name type="common">Grape</name>
    <dbReference type="NCBI Taxonomy" id="29760"/>
    <lineage>
        <taxon>Eukaryota</taxon>
        <taxon>Viridiplantae</taxon>
        <taxon>Streptophyta</taxon>
        <taxon>Embryophyta</taxon>
        <taxon>Tracheophyta</taxon>
        <taxon>Spermatophyta</taxon>
        <taxon>Magnoliopsida</taxon>
        <taxon>eudicotyledons</taxon>
        <taxon>Gunneridae</taxon>
        <taxon>Pentapetalae</taxon>
        <taxon>rosids</taxon>
        <taxon>Vitales</taxon>
        <taxon>Vitaceae</taxon>
        <taxon>Viteae</taxon>
        <taxon>Vitis</taxon>
    </lineage>
</organism>
<dbReference type="FunFam" id="1.10.10.10:FF:000322">
    <property type="entry name" value="Probable disease resistance protein At1g63360"/>
    <property type="match status" value="1"/>
</dbReference>
<evidence type="ECO:0000259" key="3">
    <source>
        <dbReference type="Pfam" id="PF23559"/>
    </source>
</evidence>
<protein>
    <submittedName>
        <fullName evidence="5">Putative disease resistance protein RGA4</fullName>
    </submittedName>
</protein>
<gene>
    <name evidence="5" type="primary">RGA4_73</name>
    <name evidence="5" type="ORF">CK203_059680</name>
</gene>
<accession>A0A438GFM3</accession>
<dbReference type="GO" id="GO:0051707">
    <property type="term" value="P:response to other organism"/>
    <property type="evidence" value="ECO:0007669"/>
    <property type="project" value="UniProtKB-ARBA"/>
</dbReference>
<feature type="domain" description="Disease resistance R13L4/SHOC-2-like LRR" evidence="4">
    <location>
        <begin position="179"/>
        <end position="398"/>
    </location>
</feature>
<dbReference type="PANTHER" id="PTHR23155:SF1156">
    <property type="entry name" value="LEUCINE-RICH REPEAT AND WD REPEAT-CONTAINING PROTEIN 1"/>
    <property type="match status" value="1"/>
</dbReference>
<feature type="domain" description="Disease resistance protein winged helix" evidence="3">
    <location>
        <begin position="97"/>
        <end position="167"/>
    </location>
</feature>
<dbReference type="AlphaFoldDB" id="A0A438GFM3"/>
<sequence>MLSLFSKIIFFGRTKKGIEELEEIGQKIADKCKGLPLAAKTLGSLLHLKERKEDWVNVLNNDVWQLEVFERDLSPALLLSYYDLSSAMKCCFSYCALFPKDHVIKRDNLIKLWMAQSYLSSKSKEMETIGREYFESLAMCFLFQDFVKDNDGNIIECKMHDIVHDFAQFLTKNECFIMEVDNGKDLRTLELANNSIEELPREIAQLIHLSKCWRLENLPQGLGKLINLRHLETDSTLIRVLPKGIGRLSSLRTLAEIAVVGDDNDDNSLKVGDLPNLNNLCGHLAISGLDKEEAAEGMKIVAEALQPHQDLKSLGIYHYNDIKFPNWLTTSLSQLTTLKLEGSIKCTHLPSLGKLPQLEALDIWGMVSFKYVGHEFLGTTTTTIAFPKLKKLTFAFMEAWKKWKVKEEYHVAIMPCFRSLTLEKCPKLEALPDSLLRMTQLQTLCIYKSPATTKPTAMAGYCLITAIPESVLATNHWRRRPSPPWIIRHRPTRRRSSPTVVFLNVSYSSTEKPEIYRALHKQ</sequence>